<evidence type="ECO:0000313" key="2">
    <source>
        <dbReference type="EMBL" id="EEF59168.1"/>
    </source>
</evidence>
<proteinExistence type="predicted"/>
<dbReference type="SMART" id="SM00860">
    <property type="entry name" value="SMI1_KNR4"/>
    <property type="match status" value="1"/>
</dbReference>
<evidence type="ECO:0000313" key="3">
    <source>
        <dbReference type="Proteomes" id="UP000003688"/>
    </source>
</evidence>
<accession>B9XLR1</accession>
<dbReference type="InterPro" id="IPR018958">
    <property type="entry name" value="Knr4/Smi1-like_dom"/>
</dbReference>
<dbReference type="RefSeq" id="WP_007416750.1">
    <property type="nucleotide sequence ID" value="NZ_ABOX02000031.1"/>
</dbReference>
<reference evidence="2 3" key="1">
    <citation type="journal article" date="2011" name="J. Bacteriol.">
        <title>Genome sequence of 'Pedosphaera parvula' Ellin514, an aerobic Verrucomicrobial isolate from pasture soil.</title>
        <authorList>
            <person name="Kant R."/>
            <person name="van Passel M.W."/>
            <person name="Sangwan P."/>
            <person name="Palva A."/>
            <person name="Lucas S."/>
            <person name="Copeland A."/>
            <person name="Lapidus A."/>
            <person name="Glavina Del Rio T."/>
            <person name="Dalin E."/>
            <person name="Tice H."/>
            <person name="Bruce D."/>
            <person name="Goodwin L."/>
            <person name="Pitluck S."/>
            <person name="Chertkov O."/>
            <person name="Larimer F.W."/>
            <person name="Land M.L."/>
            <person name="Hauser L."/>
            <person name="Brettin T.S."/>
            <person name="Detter J.C."/>
            <person name="Han S."/>
            <person name="de Vos W.M."/>
            <person name="Janssen P.H."/>
            <person name="Smidt H."/>
        </authorList>
    </citation>
    <scope>NUCLEOTIDE SEQUENCE [LARGE SCALE GENOMIC DNA]</scope>
    <source>
        <strain evidence="2 3">Ellin514</strain>
    </source>
</reference>
<comment type="caution">
    <text evidence="2">The sequence shown here is derived from an EMBL/GenBank/DDBJ whole genome shotgun (WGS) entry which is preliminary data.</text>
</comment>
<dbReference type="SUPFAM" id="SSF160631">
    <property type="entry name" value="SMI1/KNR4-like"/>
    <property type="match status" value="1"/>
</dbReference>
<feature type="domain" description="Knr4/Smi1-like" evidence="1">
    <location>
        <begin position="9"/>
        <end position="127"/>
    </location>
</feature>
<protein>
    <recommendedName>
        <fullName evidence="1">Knr4/Smi1-like domain-containing protein</fullName>
    </recommendedName>
</protein>
<dbReference type="OrthoDB" id="6637351at2"/>
<organism evidence="2 3">
    <name type="scientific">Pedosphaera parvula (strain Ellin514)</name>
    <dbReference type="NCBI Taxonomy" id="320771"/>
    <lineage>
        <taxon>Bacteria</taxon>
        <taxon>Pseudomonadati</taxon>
        <taxon>Verrucomicrobiota</taxon>
        <taxon>Pedosphaerae</taxon>
        <taxon>Pedosphaerales</taxon>
        <taxon>Pedosphaeraceae</taxon>
        <taxon>Pedosphaera</taxon>
    </lineage>
</organism>
<keyword evidence="3" id="KW-1185">Reference proteome</keyword>
<name>B9XLR1_PEDPL</name>
<dbReference type="AlphaFoldDB" id="B9XLR1"/>
<dbReference type="Pfam" id="PF09346">
    <property type="entry name" value="SMI1_KNR4"/>
    <property type="match status" value="1"/>
</dbReference>
<dbReference type="Gene3D" id="3.40.1580.10">
    <property type="entry name" value="SMI1/KNR4-like"/>
    <property type="match status" value="1"/>
</dbReference>
<dbReference type="InterPro" id="IPR037883">
    <property type="entry name" value="Knr4/Smi1-like_sf"/>
</dbReference>
<dbReference type="Proteomes" id="UP000003688">
    <property type="component" value="Unassembled WGS sequence"/>
</dbReference>
<dbReference type="EMBL" id="ABOX02000031">
    <property type="protein sequence ID" value="EEF59168.1"/>
    <property type="molecule type" value="Genomic_DNA"/>
</dbReference>
<evidence type="ECO:0000259" key="1">
    <source>
        <dbReference type="SMART" id="SM00860"/>
    </source>
</evidence>
<sequence length="143" mass="16190">MLFENQDTPVSLAEIQSLEAELGIRFPDSLKKLFLENNGGSPIPYVLRTEDHYTTVSETLPMKSSKGRGTAIDSYKTLVLKRNLVPRQLFPFAVDSGGDYFFVDCTPSRELVYLYKADCTFGENLSNLCMSLENFWNSLVDEE</sequence>
<gene>
    <name evidence="2" type="ORF">Cflav_PD2373</name>
</gene>